<feature type="domain" description="AMP-dependent synthetase/ligase" evidence="7">
    <location>
        <begin position="25"/>
        <end position="436"/>
    </location>
</feature>
<reference evidence="8" key="1">
    <citation type="submission" date="2021-10" db="EMBL/GenBank/DDBJ databases">
        <title>Streptomyces nigrumlapis sp.nov.,an antimicrobial producing actinobacterium isolated from Black Gobi rocks.</title>
        <authorList>
            <person name="Wen Y."/>
            <person name="Zhang W."/>
            <person name="Liu X.G."/>
        </authorList>
    </citation>
    <scope>NUCLEOTIDE SEQUENCE</scope>
    <source>
        <strain evidence="8">ST13-2-2</strain>
    </source>
</reference>
<proteinExistence type="inferred from homology"/>
<keyword evidence="9" id="KW-1185">Reference proteome</keyword>
<evidence type="ECO:0000256" key="3">
    <source>
        <dbReference type="ARBA" id="ARBA00022832"/>
    </source>
</evidence>
<name>A0ABY4MBR1_9ACTN</name>
<keyword evidence="3" id="KW-0276">Fatty acid metabolism</keyword>
<dbReference type="InterPro" id="IPR042099">
    <property type="entry name" value="ANL_N_sf"/>
</dbReference>
<accession>A0ABY4MBR1</accession>
<comment type="similarity">
    <text evidence="1">Belongs to the ATP-dependent AMP-binding enzyme family.</text>
</comment>
<evidence type="ECO:0000256" key="2">
    <source>
        <dbReference type="ARBA" id="ARBA00022598"/>
    </source>
</evidence>
<feature type="compositionally biased region" description="Basic and acidic residues" evidence="6">
    <location>
        <begin position="603"/>
        <end position="622"/>
    </location>
</feature>
<evidence type="ECO:0000256" key="5">
    <source>
        <dbReference type="ARBA" id="ARBA00032875"/>
    </source>
</evidence>
<evidence type="ECO:0000259" key="7">
    <source>
        <dbReference type="Pfam" id="PF00501"/>
    </source>
</evidence>
<dbReference type="CDD" id="cd05907">
    <property type="entry name" value="VL_LC_FACS_like"/>
    <property type="match status" value="1"/>
</dbReference>
<evidence type="ECO:0000256" key="4">
    <source>
        <dbReference type="ARBA" id="ARBA00023098"/>
    </source>
</evidence>
<dbReference type="InterPro" id="IPR000873">
    <property type="entry name" value="AMP-dep_synth/lig_dom"/>
</dbReference>
<evidence type="ECO:0000256" key="1">
    <source>
        <dbReference type="ARBA" id="ARBA00006432"/>
    </source>
</evidence>
<dbReference type="InterPro" id="IPR020845">
    <property type="entry name" value="AMP-binding_CS"/>
</dbReference>
<protein>
    <recommendedName>
        <fullName evidence="5">Acyl-CoA synthetase</fullName>
    </recommendedName>
</protein>
<dbReference type="PROSITE" id="PS00455">
    <property type="entry name" value="AMP_BINDING"/>
    <property type="match status" value="1"/>
</dbReference>
<dbReference type="Pfam" id="PF00501">
    <property type="entry name" value="AMP-binding"/>
    <property type="match status" value="1"/>
</dbReference>
<dbReference type="Pfam" id="PF23562">
    <property type="entry name" value="AMP-binding_C_3"/>
    <property type="match status" value="2"/>
</dbReference>
<dbReference type="SUPFAM" id="SSF56801">
    <property type="entry name" value="Acetyl-CoA synthetase-like"/>
    <property type="match status" value="1"/>
</dbReference>
<organism evidence="8 9">
    <name type="scientific">Streptomyces halobius</name>
    <dbReference type="NCBI Taxonomy" id="2879846"/>
    <lineage>
        <taxon>Bacteria</taxon>
        <taxon>Bacillati</taxon>
        <taxon>Actinomycetota</taxon>
        <taxon>Actinomycetes</taxon>
        <taxon>Kitasatosporales</taxon>
        <taxon>Streptomycetaceae</taxon>
        <taxon>Streptomyces</taxon>
    </lineage>
</organism>
<evidence type="ECO:0000313" key="8">
    <source>
        <dbReference type="EMBL" id="UQA95229.1"/>
    </source>
</evidence>
<evidence type="ECO:0000313" key="9">
    <source>
        <dbReference type="Proteomes" id="UP000830115"/>
    </source>
</evidence>
<keyword evidence="2" id="KW-0436">Ligase</keyword>
<dbReference type="EMBL" id="CP086322">
    <property type="protein sequence ID" value="UQA95229.1"/>
    <property type="molecule type" value="Genomic_DNA"/>
</dbReference>
<sequence length="708" mass="76037">MRDICVPALTAPLRTGGLADSVFDTAEHRPDFAQLARRRADESGWHEVSAAEFRDEVMGLARGLLADGVRPGTRVALLSRTRYEWTLFSYALWAVGAQLVPVYPTASAGQLRSILSGARVAAILVECEAQAMTVAAACDERSGLRRIWQLDRDCVRRLTEEGTRLADADVHRLRHAVAPGSIAAIVYTSGTTGRPRGCMITHANLAAECDTLHAGWGHLLAPPGERPSLLAFLPLAHIYGLMLQVACIRGGVLLGHQPDLSPDALLPALASFRPTVVFAVPYLFEKLCDRARRAAEQAGRRRMFDAAMTVAVRYAEALAEQAHGTGRGPDPLLRARHAVYDRLVYSRIRALLGGRVHTAVSGGSPLRRELGLFYAGAGVTVYDGYGLTETSGAITVQPPGRVRFGTVGRPLPGSAVHLALDGEVWVRGAVVFAGYLDEGGRPGSGLYGGWLPTGDLGHLDEEGYLVITGRKKDIIITSSGKSVAPQALEQRLNAHPLISQCVVIGDNRPYVTALITLDPEALAHWRWVNGLEDVDEGADADGWEGTRGADGRGRGGGAYGWSRGHGGGGWGRGEGAYGWSRGEGAAQGPGRHRGDGSAAPRAGSRDDRDDRNDRELSPEEQVRAEVRRAVARANSAVSRAESIRAFRILPGKLSQESGLMTPSLKLRRAAIVRAYAAEIDAMYAQGEREIRETRAERRRAAAAGLFAR</sequence>
<dbReference type="PANTHER" id="PTHR43272">
    <property type="entry name" value="LONG-CHAIN-FATTY-ACID--COA LIGASE"/>
    <property type="match status" value="1"/>
</dbReference>
<feature type="compositionally biased region" description="Gly residues" evidence="6">
    <location>
        <begin position="554"/>
        <end position="565"/>
    </location>
</feature>
<feature type="region of interest" description="Disordered" evidence="6">
    <location>
        <begin position="536"/>
        <end position="565"/>
    </location>
</feature>
<dbReference type="PANTHER" id="PTHR43272:SF32">
    <property type="entry name" value="AMP-DEPENDENT SYNTHETASE_LIGASE DOMAIN-CONTAINING PROTEIN"/>
    <property type="match status" value="1"/>
</dbReference>
<dbReference type="Proteomes" id="UP000830115">
    <property type="component" value="Chromosome"/>
</dbReference>
<dbReference type="Gene3D" id="3.40.50.12780">
    <property type="entry name" value="N-terminal domain of ligase-like"/>
    <property type="match status" value="1"/>
</dbReference>
<dbReference type="RefSeq" id="WP_248866119.1">
    <property type="nucleotide sequence ID" value="NZ_CP086322.1"/>
</dbReference>
<feature type="region of interest" description="Disordered" evidence="6">
    <location>
        <begin position="578"/>
        <end position="622"/>
    </location>
</feature>
<evidence type="ECO:0000256" key="6">
    <source>
        <dbReference type="SAM" id="MobiDB-lite"/>
    </source>
</evidence>
<keyword evidence="4" id="KW-0443">Lipid metabolism</keyword>
<gene>
    <name evidence="8" type="ORF">K9S39_28270</name>
</gene>